<dbReference type="GO" id="GO:0005770">
    <property type="term" value="C:late endosome"/>
    <property type="evidence" value="ECO:0007669"/>
    <property type="project" value="UniProtKB-SubCell"/>
</dbReference>
<evidence type="ECO:0000256" key="8">
    <source>
        <dbReference type="ARBA" id="ARBA00007743"/>
    </source>
</evidence>
<accession>A0A164VF87</accession>
<sequence>MIRKTPNKMKSSRHDDVQYHRMTAQNDGFVDMQFEQSSPQKIPWKAILLSFALFVGGTVFLILGSLLVSGTIDSKYGDRTWPLIIIGLIMFIPGVYHVRIAFLAFTGCKGFSFEDIPGFN</sequence>
<evidence type="ECO:0000256" key="5">
    <source>
        <dbReference type="ARBA" id="ARBA00004419"/>
    </source>
</evidence>
<keyword evidence="15" id="KW-0968">Cytoplasmic vesicle</keyword>
<evidence type="ECO:0000313" key="19">
    <source>
        <dbReference type="EMBL" id="KZS12264.1"/>
    </source>
</evidence>
<organism evidence="19 20">
    <name type="scientific">Daphnia magna</name>
    <dbReference type="NCBI Taxonomy" id="35525"/>
    <lineage>
        <taxon>Eukaryota</taxon>
        <taxon>Metazoa</taxon>
        <taxon>Ecdysozoa</taxon>
        <taxon>Arthropoda</taxon>
        <taxon>Crustacea</taxon>
        <taxon>Branchiopoda</taxon>
        <taxon>Diplostraca</taxon>
        <taxon>Cladocera</taxon>
        <taxon>Anomopoda</taxon>
        <taxon>Daphniidae</taxon>
        <taxon>Daphnia</taxon>
    </lineage>
</organism>
<comment type="similarity">
    <text evidence="8">Belongs to the TMEM134/TMEM230 family.</text>
</comment>
<dbReference type="GO" id="GO:0055037">
    <property type="term" value="C:recycling endosome"/>
    <property type="evidence" value="ECO:0007669"/>
    <property type="project" value="UniProtKB-SubCell"/>
</dbReference>
<evidence type="ECO:0000256" key="12">
    <source>
        <dbReference type="ARBA" id="ARBA00023018"/>
    </source>
</evidence>
<keyword evidence="9 18" id="KW-0812">Transmembrane</keyword>
<feature type="transmembrane region" description="Helical" evidence="18">
    <location>
        <begin position="46"/>
        <end position="68"/>
    </location>
</feature>
<evidence type="ECO:0000256" key="2">
    <source>
        <dbReference type="ARBA" id="ARBA00004172"/>
    </source>
</evidence>
<keyword evidence="20" id="KW-1185">Reference proteome</keyword>
<evidence type="ECO:0000256" key="3">
    <source>
        <dbReference type="ARBA" id="ARBA00004234"/>
    </source>
</evidence>
<evidence type="ECO:0000256" key="10">
    <source>
        <dbReference type="ARBA" id="ARBA00022753"/>
    </source>
</evidence>
<evidence type="ECO:0000256" key="7">
    <source>
        <dbReference type="ARBA" id="ARBA00004603"/>
    </source>
</evidence>
<keyword evidence="12" id="KW-0770">Synapse</keyword>
<comment type="subcellular location">
    <subcellularLocation>
        <location evidence="5">Cytoplasmic vesicle</location>
        <location evidence="5">Autophagosome</location>
    </subcellularLocation>
    <subcellularLocation>
        <location evidence="3">Cytoplasmic vesicle</location>
        <location evidence="3">Secretory vesicle</location>
        <location evidence="3">Synaptic vesicle</location>
    </subcellularLocation>
    <subcellularLocation>
        <location evidence="4">Early endosome</location>
    </subcellularLocation>
    <subcellularLocation>
        <location evidence="6">Golgi apparatus</location>
        <location evidence="6">trans-Golgi network</location>
    </subcellularLocation>
    <subcellularLocation>
        <location evidence="7">Late endosome</location>
    </subcellularLocation>
    <subcellularLocation>
        <location evidence="1">Membrane</location>
        <topology evidence="1">Multi-pass membrane protein</topology>
    </subcellularLocation>
    <subcellularLocation>
        <location evidence="2">Recycling endosome</location>
    </subcellularLocation>
</comment>
<dbReference type="GO" id="GO:0005794">
    <property type="term" value="C:Golgi apparatus"/>
    <property type="evidence" value="ECO:0007669"/>
    <property type="project" value="UniProtKB-SubCell"/>
</dbReference>
<dbReference type="GO" id="GO:0005776">
    <property type="term" value="C:autophagosome"/>
    <property type="evidence" value="ECO:0007669"/>
    <property type="project" value="UniProtKB-SubCell"/>
</dbReference>
<gene>
    <name evidence="19" type="ORF">APZ42_022335</name>
</gene>
<dbReference type="PANTHER" id="PTHR15664:SF6">
    <property type="entry name" value="TRANSMEMBRANE PROTEIN 230"/>
    <property type="match status" value="1"/>
</dbReference>
<reference evidence="19 20" key="1">
    <citation type="submission" date="2016-03" db="EMBL/GenBank/DDBJ databases">
        <title>EvidentialGene: Evidence-directed Construction of Genes on Genomes.</title>
        <authorList>
            <person name="Gilbert D.G."/>
            <person name="Choi J.-H."/>
            <person name="Mockaitis K."/>
            <person name="Colbourne J."/>
            <person name="Pfrender M."/>
        </authorList>
    </citation>
    <scope>NUCLEOTIDE SEQUENCE [LARGE SCALE GENOMIC DNA]</scope>
    <source>
        <strain evidence="19 20">Xinb3</strain>
        <tissue evidence="19">Complete organism</tissue>
    </source>
</reference>
<keyword evidence="13" id="KW-0333">Golgi apparatus</keyword>
<keyword evidence="14 18" id="KW-0472">Membrane</keyword>
<dbReference type="InterPro" id="IPR008590">
    <property type="entry name" value="TMEM_230/134"/>
</dbReference>
<feature type="transmembrane region" description="Helical" evidence="18">
    <location>
        <begin position="80"/>
        <end position="102"/>
    </location>
</feature>
<protein>
    <recommendedName>
        <fullName evidence="17">Transmembrane protein 230</fullName>
    </recommendedName>
</protein>
<keyword evidence="11 18" id="KW-1133">Transmembrane helix</keyword>
<evidence type="ECO:0000256" key="4">
    <source>
        <dbReference type="ARBA" id="ARBA00004412"/>
    </source>
</evidence>
<evidence type="ECO:0000313" key="20">
    <source>
        <dbReference type="Proteomes" id="UP000076858"/>
    </source>
</evidence>
<dbReference type="GO" id="GO:0005769">
    <property type="term" value="C:early endosome"/>
    <property type="evidence" value="ECO:0007669"/>
    <property type="project" value="UniProtKB-SubCell"/>
</dbReference>
<comment type="caution">
    <text evidence="19">The sequence shown here is derived from an EMBL/GenBank/DDBJ whole genome shotgun (WGS) entry which is preliminary data.</text>
</comment>
<name>A0A164VF87_9CRUS</name>
<dbReference type="Proteomes" id="UP000076858">
    <property type="component" value="Unassembled WGS sequence"/>
</dbReference>
<comment type="function">
    <text evidence="16">Involved in trafficking and recycling of synaptic vesicles.</text>
</comment>
<evidence type="ECO:0000256" key="1">
    <source>
        <dbReference type="ARBA" id="ARBA00004141"/>
    </source>
</evidence>
<dbReference type="GO" id="GO:0008021">
    <property type="term" value="C:synaptic vesicle"/>
    <property type="evidence" value="ECO:0007669"/>
    <property type="project" value="UniProtKB-SubCell"/>
</dbReference>
<dbReference type="InterPro" id="IPR044234">
    <property type="entry name" value="TMEM230"/>
</dbReference>
<evidence type="ECO:0000256" key="17">
    <source>
        <dbReference type="ARBA" id="ARBA00024088"/>
    </source>
</evidence>
<dbReference type="Pfam" id="PF05915">
    <property type="entry name" value="TMEM_230_134"/>
    <property type="match status" value="1"/>
</dbReference>
<evidence type="ECO:0000256" key="13">
    <source>
        <dbReference type="ARBA" id="ARBA00023034"/>
    </source>
</evidence>
<dbReference type="AlphaFoldDB" id="A0A164VF87"/>
<keyword evidence="10" id="KW-0967">Endosome</keyword>
<evidence type="ECO:0000256" key="15">
    <source>
        <dbReference type="ARBA" id="ARBA00023329"/>
    </source>
</evidence>
<dbReference type="PANTHER" id="PTHR15664">
    <property type="entry name" value="C20ORF30 PROTEIN"/>
    <property type="match status" value="1"/>
</dbReference>
<proteinExistence type="inferred from homology"/>
<dbReference type="OrthoDB" id="5597044at2759"/>
<evidence type="ECO:0000256" key="14">
    <source>
        <dbReference type="ARBA" id="ARBA00023136"/>
    </source>
</evidence>
<dbReference type="GO" id="GO:0016020">
    <property type="term" value="C:membrane"/>
    <property type="evidence" value="ECO:0007669"/>
    <property type="project" value="UniProtKB-SubCell"/>
</dbReference>
<evidence type="ECO:0000256" key="18">
    <source>
        <dbReference type="SAM" id="Phobius"/>
    </source>
</evidence>
<evidence type="ECO:0000256" key="11">
    <source>
        <dbReference type="ARBA" id="ARBA00022989"/>
    </source>
</evidence>
<evidence type="ECO:0000256" key="6">
    <source>
        <dbReference type="ARBA" id="ARBA00004601"/>
    </source>
</evidence>
<evidence type="ECO:0000256" key="9">
    <source>
        <dbReference type="ARBA" id="ARBA00022692"/>
    </source>
</evidence>
<dbReference type="EMBL" id="LRGB01001361">
    <property type="protein sequence ID" value="KZS12264.1"/>
    <property type="molecule type" value="Genomic_DNA"/>
</dbReference>
<evidence type="ECO:0000256" key="16">
    <source>
        <dbReference type="ARBA" id="ARBA00024003"/>
    </source>
</evidence>